<dbReference type="FunFam" id="3.30.420.10:FF:000045">
    <property type="entry name" value="3'-5' exonuclease DinG"/>
    <property type="match status" value="1"/>
</dbReference>
<organism evidence="5">
    <name type="scientific">uncultured bacterium contig00046</name>
    <dbReference type="NCBI Taxonomy" id="1181532"/>
    <lineage>
        <taxon>Bacteria</taxon>
        <taxon>environmental samples</taxon>
    </lineage>
</organism>
<dbReference type="SMART" id="SM00479">
    <property type="entry name" value="EXOIII"/>
    <property type="match status" value="1"/>
</dbReference>
<feature type="domain" description="Exonuclease" evidence="4">
    <location>
        <begin position="5"/>
        <end position="170"/>
    </location>
</feature>
<keyword evidence="5" id="KW-0808">Transferase</keyword>
<dbReference type="NCBIfam" id="TIGR00573">
    <property type="entry name" value="dnaq"/>
    <property type="match status" value="1"/>
</dbReference>
<name>A0A806JY32_9BACT</name>
<keyword evidence="5" id="KW-0548">Nucleotidyltransferase</keyword>
<dbReference type="CDD" id="cd06127">
    <property type="entry name" value="DEDDh"/>
    <property type="match status" value="1"/>
</dbReference>
<dbReference type="SUPFAM" id="SSF53098">
    <property type="entry name" value="Ribonuclease H-like"/>
    <property type="match status" value="1"/>
</dbReference>
<dbReference type="InterPro" id="IPR036397">
    <property type="entry name" value="RNaseH_sf"/>
</dbReference>
<evidence type="ECO:0000256" key="3">
    <source>
        <dbReference type="ARBA" id="ARBA00022839"/>
    </source>
</evidence>
<dbReference type="EC" id="2.7.7.7" evidence="5"/>
<dbReference type="GO" id="GO:0003677">
    <property type="term" value="F:DNA binding"/>
    <property type="evidence" value="ECO:0007669"/>
    <property type="project" value="InterPro"/>
</dbReference>
<dbReference type="GO" id="GO:0006260">
    <property type="term" value="P:DNA replication"/>
    <property type="evidence" value="ECO:0007669"/>
    <property type="project" value="InterPro"/>
</dbReference>
<dbReference type="InterPro" id="IPR006054">
    <property type="entry name" value="DnaQ"/>
</dbReference>
<dbReference type="InterPro" id="IPR013520">
    <property type="entry name" value="Ribonucl_H"/>
</dbReference>
<reference evidence="5" key="1">
    <citation type="submission" date="2012-03" db="EMBL/GenBank/DDBJ databases">
        <title>Functional metagenomics reveals considerable lignocellulase gene clusters in the gut microbiome of a wood-feeding higher termite.</title>
        <authorList>
            <person name="Liu N."/>
        </authorList>
    </citation>
    <scope>NUCLEOTIDE SEQUENCE</scope>
</reference>
<evidence type="ECO:0000256" key="1">
    <source>
        <dbReference type="ARBA" id="ARBA00022722"/>
    </source>
</evidence>
<dbReference type="AlphaFoldDB" id="A0A806JY32"/>
<evidence type="ECO:0000259" key="4">
    <source>
        <dbReference type="SMART" id="SM00479"/>
    </source>
</evidence>
<dbReference type="Pfam" id="PF00929">
    <property type="entry name" value="RNase_T"/>
    <property type="match status" value="1"/>
</dbReference>
<dbReference type="GO" id="GO:0008408">
    <property type="term" value="F:3'-5' exonuclease activity"/>
    <property type="evidence" value="ECO:0007669"/>
    <property type="project" value="TreeGrafter"/>
</dbReference>
<protein>
    <submittedName>
        <fullName evidence="5">DNA polymerase III, alpha subunit</fullName>
        <ecNumber evidence="5">2.7.7.7</ecNumber>
    </submittedName>
</protein>
<proteinExistence type="predicted"/>
<keyword evidence="1" id="KW-0540">Nuclease</keyword>
<dbReference type="GO" id="GO:0003887">
    <property type="term" value="F:DNA-directed DNA polymerase activity"/>
    <property type="evidence" value="ECO:0007669"/>
    <property type="project" value="UniProtKB-EC"/>
</dbReference>
<evidence type="ECO:0000256" key="2">
    <source>
        <dbReference type="ARBA" id="ARBA00022801"/>
    </source>
</evidence>
<dbReference type="GO" id="GO:0005829">
    <property type="term" value="C:cytosol"/>
    <property type="evidence" value="ECO:0007669"/>
    <property type="project" value="TreeGrafter"/>
</dbReference>
<keyword evidence="2" id="KW-0378">Hydrolase</keyword>
<dbReference type="PANTHER" id="PTHR30231">
    <property type="entry name" value="DNA POLYMERASE III SUBUNIT EPSILON"/>
    <property type="match status" value="1"/>
</dbReference>
<evidence type="ECO:0000313" key="5">
    <source>
        <dbReference type="EMBL" id="AGS51751.1"/>
    </source>
</evidence>
<dbReference type="EMBL" id="JQ844170">
    <property type="protein sequence ID" value="AGS51751.1"/>
    <property type="molecule type" value="Genomic_DNA"/>
</dbReference>
<dbReference type="PANTHER" id="PTHR30231:SF4">
    <property type="entry name" value="PROTEIN NEN2"/>
    <property type="match status" value="1"/>
</dbReference>
<dbReference type="Gene3D" id="3.30.420.10">
    <property type="entry name" value="Ribonuclease H-like superfamily/Ribonuclease H"/>
    <property type="match status" value="1"/>
</dbReference>
<sequence>MLPQNFVALDVETTGLDPDKDEIINIALVRFENGNIAASIDFIVKPQKELSSFVHYLTGFSQSELNEAKPFKEIAPQILEFINELPLVAHNAVFDSKLFTLALSRNGFKNKEFIFWDSFIIAQAAWPFESHKLVNLVKLLNIEVSASHRALPDAEACGKVFLLGLSELEKSGETIKNNLRKVATGTIYESLFKGE</sequence>
<dbReference type="InterPro" id="IPR012337">
    <property type="entry name" value="RNaseH-like_sf"/>
</dbReference>
<accession>A0A806JY32</accession>
<keyword evidence="3" id="KW-0269">Exonuclease</keyword>